<dbReference type="Gene3D" id="3.40.50.2000">
    <property type="entry name" value="Glycogen Phosphorylase B"/>
    <property type="match status" value="2"/>
</dbReference>
<dbReference type="Proteomes" id="UP000603434">
    <property type="component" value="Unassembled WGS sequence"/>
</dbReference>
<dbReference type="CDD" id="cd03789">
    <property type="entry name" value="GT9_LPS_heptosyltransferase"/>
    <property type="match status" value="1"/>
</dbReference>
<evidence type="ECO:0000256" key="2">
    <source>
        <dbReference type="ARBA" id="ARBA00022679"/>
    </source>
</evidence>
<organism evidence="3 4">
    <name type="scientific">Candidatus Desulfatibia profunda</name>
    <dbReference type="NCBI Taxonomy" id="2841695"/>
    <lineage>
        <taxon>Bacteria</taxon>
        <taxon>Pseudomonadati</taxon>
        <taxon>Thermodesulfobacteriota</taxon>
        <taxon>Desulfobacteria</taxon>
        <taxon>Desulfobacterales</taxon>
        <taxon>Desulfobacterales incertae sedis</taxon>
        <taxon>Candidatus Desulfatibia</taxon>
    </lineage>
</organism>
<evidence type="ECO:0000256" key="1">
    <source>
        <dbReference type="ARBA" id="ARBA00022676"/>
    </source>
</evidence>
<dbReference type="Pfam" id="PF01075">
    <property type="entry name" value="Glyco_transf_9"/>
    <property type="match status" value="1"/>
</dbReference>
<dbReference type="EMBL" id="JACNJH010000201">
    <property type="protein sequence ID" value="MBC8362541.1"/>
    <property type="molecule type" value="Genomic_DNA"/>
</dbReference>
<keyword evidence="1" id="KW-0328">Glycosyltransferase</keyword>
<protein>
    <submittedName>
        <fullName evidence="3">Glycosyltransferase family 9 protein</fullName>
    </submittedName>
</protein>
<evidence type="ECO:0000313" key="3">
    <source>
        <dbReference type="EMBL" id="MBC8362541.1"/>
    </source>
</evidence>
<proteinExistence type="predicted"/>
<gene>
    <name evidence="3" type="ORF">H8E23_14225</name>
</gene>
<name>A0A8J6TNJ4_9BACT</name>
<dbReference type="InterPro" id="IPR002201">
    <property type="entry name" value="Glyco_trans_9"/>
</dbReference>
<dbReference type="AlphaFoldDB" id="A0A8J6TNJ4"/>
<accession>A0A8J6TNJ4</accession>
<sequence length="323" mass="34755">MAETKLLIIHHGALGDVVTTFPAIFKLRQSFGCIDALFQGRLGKLAAELKVVDNCFALEAAAWASLYSVPVAPAVKNILRTYDSIVLFSHSRQLQETINNLTGNRVHRIPPRPDVDQPIHVLGHVIAQLADCGLIETGGRDHDVIACPEMHSDKRSSGYNPAKVCIHPGSGSKKKNWKIANYLKTARILEATGMRTEFILGPAEHFLAESLQVQSGPKTGIHIVDDLSALASLLKTAGGFIGNDSGISHLAAFLGLATVAVFGPSDPQRWKPVGRAVKALRPVLECSPCFETDSTRCASTECLDGTTPEAVVEAFYKLVVTKG</sequence>
<reference evidence="3 4" key="1">
    <citation type="submission" date="2020-08" db="EMBL/GenBank/DDBJ databases">
        <title>Bridging the membrane lipid divide: bacteria of the FCB group superphylum have the potential to synthesize archaeal ether lipids.</title>
        <authorList>
            <person name="Villanueva L."/>
            <person name="Von Meijenfeldt F.A.B."/>
            <person name="Westbye A.B."/>
            <person name="Yadav S."/>
            <person name="Hopmans E.C."/>
            <person name="Dutilh B.E."/>
            <person name="Sinninghe Damste J.S."/>
        </authorList>
    </citation>
    <scope>NUCLEOTIDE SEQUENCE [LARGE SCALE GENOMIC DNA]</scope>
    <source>
        <strain evidence="3">NIOZ-UU30</strain>
    </source>
</reference>
<comment type="caution">
    <text evidence="3">The sequence shown here is derived from an EMBL/GenBank/DDBJ whole genome shotgun (WGS) entry which is preliminary data.</text>
</comment>
<keyword evidence="2" id="KW-0808">Transferase</keyword>
<dbReference type="GO" id="GO:0009244">
    <property type="term" value="P:lipopolysaccharide core region biosynthetic process"/>
    <property type="evidence" value="ECO:0007669"/>
    <property type="project" value="TreeGrafter"/>
</dbReference>
<dbReference type="InterPro" id="IPR051199">
    <property type="entry name" value="LPS_LOS_Heptosyltrfase"/>
</dbReference>
<dbReference type="PANTHER" id="PTHR30160:SF23">
    <property type="match status" value="1"/>
</dbReference>
<dbReference type="SUPFAM" id="SSF53756">
    <property type="entry name" value="UDP-Glycosyltransferase/glycogen phosphorylase"/>
    <property type="match status" value="1"/>
</dbReference>
<dbReference type="GO" id="GO:0005829">
    <property type="term" value="C:cytosol"/>
    <property type="evidence" value="ECO:0007669"/>
    <property type="project" value="TreeGrafter"/>
</dbReference>
<dbReference type="PANTHER" id="PTHR30160">
    <property type="entry name" value="TETRAACYLDISACCHARIDE 4'-KINASE-RELATED"/>
    <property type="match status" value="1"/>
</dbReference>
<dbReference type="GO" id="GO:0008713">
    <property type="term" value="F:ADP-heptose-lipopolysaccharide heptosyltransferase activity"/>
    <property type="evidence" value="ECO:0007669"/>
    <property type="project" value="TreeGrafter"/>
</dbReference>
<evidence type="ECO:0000313" key="4">
    <source>
        <dbReference type="Proteomes" id="UP000603434"/>
    </source>
</evidence>